<reference evidence="1" key="1">
    <citation type="submission" date="2022-07" db="EMBL/GenBank/DDBJ databases">
        <authorList>
            <person name="Macas J."/>
            <person name="Novak P."/>
            <person name="Neumann P."/>
        </authorList>
    </citation>
    <scope>NUCLEOTIDE SEQUENCE</scope>
</reference>
<dbReference type="AlphaFoldDB" id="A0AAV0EQH9"/>
<name>A0AAV0EQH9_9ASTE</name>
<comment type="caution">
    <text evidence="1">The sequence shown here is derived from an EMBL/GenBank/DDBJ whole genome shotgun (WGS) entry which is preliminary data.</text>
</comment>
<dbReference type="Proteomes" id="UP001152523">
    <property type="component" value="Unassembled WGS sequence"/>
</dbReference>
<organism evidence="1 2">
    <name type="scientific">Cuscuta epithymum</name>
    <dbReference type="NCBI Taxonomy" id="186058"/>
    <lineage>
        <taxon>Eukaryota</taxon>
        <taxon>Viridiplantae</taxon>
        <taxon>Streptophyta</taxon>
        <taxon>Embryophyta</taxon>
        <taxon>Tracheophyta</taxon>
        <taxon>Spermatophyta</taxon>
        <taxon>Magnoliopsida</taxon>
        <taxon>eudicotyledons</taxon>
        <taxon>Gunneridae</taxon>
        <taxon>Pentapetalae</taxon>
        <taxon>asterids</taxon>
        <taxon>lamiids</taxon>
        <taxon>Solanales</taxon>
        <taxon>Convolvulaceae</taxon>
        <taxon>Cuscuteae</taxon>
        <taxon>Cuscuta</taxon>
        <taxon>Cuscuta subgen. Cuscuta</taxon>
    </lineage>
</organism>
<evidence type="ECO:0000313" key="2">
    <source>
        <dbReference type="Proteomes" id="UP001152523"/>
    </source>
</evidence>
<keyword evidence="2" id="KW-1185">Reference proteome</keyword>
<evidence type="ECO:0000313" key="1">
    <source>
        <dbReference type="EMBL" id="CAH9125468.1"/>
    </source>
</evidence>
<dbReference type="EMBL" id="CAMAPF010000937">
    <property type="protein sequence ID" value="CAH9125468.1"/>
    <property type="molecule type" value="Genomic_DNA"/>
</dbReference>
<protein>
    <submittedName>
        <fullName evidence="1">Uncharacterized protein</fullName>
    </submittedName>
</protein>
<gene>
    <name evidence="1" type="ORF">CEPIT_LOCUS26788</name>
</gene>
<accession>A0AAV0EQH9</accession>
<sequence length="82" mass="8904">MIPVNDLEQRWLSPAVEEDVGGLVFGKSTWIEVDVGSGGGTGDQKMRRGEVLSKGEHKLAIHPLNRHLGAIELLGFGSFISY</sequence>
<proteinExistence type="predicted"/>